<name>A0ABN8Y0P8_RANTA</name>
<evidence type="ECO:0000313" key="2">
    <source>
        <dbReference type="EMBL" id="CAI9155183.1"/>
    </source>
</evidence>
<reference evidence="2" key="1">
    <citation type="submission" date="2023-04" db="EMBL/GenBank/DDBJ databases">
        <authorList>
            <consortium name="ELIXIR-Norway"/>
        </authorList>
    </citation>
    <scope>NUCLEOTIDE SEQUENCE [LARGE SCALE GENOMIC DNA]</scope>
</reference>
<proteinExistence type="predicted"/>
<keyword evidence="3" id="KW-1185">Reference proteome</keyword>
<evidence type="ECO:0000256" key="1">
    <source>
        <dbReference type="SAM" id="MobiDB-lite"/>
    </source>
</evidence>
<evidence type="ECO:0000313" key="3">
    <source>
        <dbReference type="Proteomes" id="UP001176941"/>
    </source>
</evidence>
<feature type="compositionally biased region" description="Basic and acidic residues" evidence="1">
    <location>
        <begin position="23"/>
        <end position="34"/>
    </location>
</feature>
<dbReference type="Proteomes" id="UP001176941">
    <property type="component" value="Chromosome 12"/>
</dbReference>
<feature type="region of interest" description="Disordered" evidence="1">
    <location>
        <begin position="1"/>
        <end position="43"/>
    </location>
</feature>
<sequence length="193" mass="21517">MRSQRRPRDTLASSLSMAGVEKGTAKNNREREPEEGPGGSPRAFTNMDFLELKEVLCFKNSWCFSRRSEVACSGQLNCSRRFVCPPIPRGPFVRRCGCLICHLPLLIGPRPLDSYFPWKMDVDSALWAENAAPAGPLAESSQRTWMLRGEPGNGEAALQGLDASAECRFSLCYCTPCQADFFLSEKFKAKTRI</sequence>
<accession>A0ABN8Y0P8</accession>
<organism evidence="2 3">
    <name type="scientific">Rangifer tarandus platyrhynchus</name>
    <name type="common">Svalbard reindeer</name>
    <dbReference type="NCBI Taxonomy" id="3082113"/>
    <lineage>
        <taxon>Eukaryota</taxon>
        <taxon>Metazoa</taxon>
        <taxon>Chordata</taxon>
        <taxon>Craniata</taxon>
        <taxon>Vertebrata</taxon>
        <taxon>Euteleostomi</taxon>
        <taxon>Mammalia</taxon>
        <taxon>Eutheria</taxon>
        <taxon>Laurasiatheria</taxon>
        <taxon>Artiodactyla</taxon>
        <taxon>Ruminantia</taxon>
        <taxon>Pecora</taxon>
        <taxon>Cervidae</taxon>
        <taxon>Odocoileinae</taxon>
        <taxon>Rangifer</taxon>
    </lineage>
</organism>
<gene>
    <name evidence="2" type="ORF">MRATA1EN1_LOCUS4145</name>
</gene>
<dbReference type="EMBL" id="OX459948">
    <property type="protein sequence ID" value="CAI9155183.1"/>
    <property type="molecule type" value="Genomic_DNA"/>
</dbReference>
<protein>
    <submittedName>
        <fullName evidence="2">Uncharacterized protein</fullName>
    </submittedName>
</protein>